<evidence type="ECO:0000256" key="1">
    <source>
        <dbReference type="SAM" id="MobiDB-lite"/>
    </source>
</evidence>
<accession>K0MDM3</accession>
<feature type="compositionally biased region" description="Basic residues" evidence="1">
    <location>
        <begin position="60"/>
        <end position="72"/>
    </location>
</feature>
<evidence type="ECO:0000313" key="3">
    <source>
        <dbReference type="Proteomes" id="UP000008035"/>
    </source>
</evidence>
<evidence type="ECO:0000313" key="2">
    <source>
        <dbReference type="EMBL" id="CCJ47857.1"/>
    </source>
</evidence>
<dbReference type="EMBL" id="HE965803">
    <property type="protein sequence ID" value="CCJ47857.1"/>
    <property type="molecule type" value="Genomic_DNA"/>
</dbReference>
<dbReference type="AlphaFoldDB" id="K0MDM3"/>
<sequence>MVAGAFLRRGIGGVLGEAVDKVELADEGRQLLVFSGGIAGRCGRCAGQRDDQRQGQGRHSAARGRRVAKGCHHAVPQSSGWRDAAAWGRGVPQRIGTGGAPDLPRWLA</sequence>
<dbReference type="Proteomes" id="UP000008035">
    <property type="component" value="Chromosome"/>
</dbReference>
<name>K0MDM3_BORPB</name>
<gene>
    <name evidence="2" type="ordered locus">BN117_0524</name>
</gene>
<organism evidence="2 3">
    <name type="scientific">Bordetella parapertussis (strain Bpp5)</name>
    <dbReference type="NCBI Taxonomy" id="1208660"/>
    <lineage>
        <taxon>Bacteria</taxon>
        <taxon>Pseudomonadati</taxon>
        <taxon>Pseudomonadota</taxon>
        <taxon>Betaproteobacteria</taxon>
        <taxon>Burkholderiales</taxon>
        <taxon>Alcaligenaceae</taxon>
        <taxon>Bordetella</taxon>
    </lineage>
</organism>
<protein>
    <submittedName>
        <fullName evidence="2">Uncharacterized protein</fullName>
    </submittedName>
</protein>
<dbReference type="HOGENOM" id="CLU_2191944_0_0_4"/>
<dbReference type="KEGG" id="bpar:BN117_0524"/>
<reference evidence="2 3" key="1">
    <citation type="journal article" date="2012" name="BMC Genomics">
        <title>Comparative genomics of the classical Bordetella subspecies: the evolution and exchange of virulence-associated diversity amongst closely related pathogens.</title>
        <authorList>
            <person name="Park J."/>
            <person name="Zhang Y."/>
            <person name="Buboltz A.M."/>
            <person name="Zhang X."/>
            <person name="Schuster S.C."/>
            <person name="Ahuja U."/>
            <person name="Liu M."/>
            <person name="Miller J.F."/>
            <person name="Sebaihia M."/>
            <person name="Bentley S.D."/>
            <person name="Parkhill J."/>
            <person name="Harvill E.T."/>
        </authorList>
    </citation>
    <scope>NUCLEOTIDE SEQUENCE [LARGE SCALE GENOMIC DNA]</scope>
    <source>
        <strain evidence="2 3">Bpp5</strain>
    </source>
</reference>
<proteinExistence type="predicted"/>
<feature type="region of interest" description="Disordered" evidence="1">
    <location>
        <begin position="45"/>
        <end position="86"/>
    </location>
</feature>